<evidence type="ECO:0000259" key="6">
    <source>
        <dbReference type="Pfam" id="PF14403"/>
    </source>
</evidence>
<dbReference type="InterPro" id="IPR025841">
    <property type="entry name" value="CP_ATPgrasp_2"/>
</dbReference>
<dbReference type="EMBL" id="SMFZ01000002">
    <property type="protein sequence ID" value="TCK20978.1"/>
    <property type="molecule type" value="Genomic_DNA"/>
</dbReference>
<organism evidence="7 8">
    <name type="scientific">Pseudonocardia endophytica</name>
    <dbReference type="NCBI Taxonomy" id="401976"/>
    <lineage>
        <taxon>Bacteria</taxon>
        <taxon>Bacillati</taxon>
        <taxon>Actinomycetota</taxon>
        <taxon>Actinomycetes</taxon>
        <taxon>Pseudonocardiales</taxon>
        <taxon>Pseudonocardiaceae</taxon>
        <taxon>Pseudonocardia</taxon>
    </lineage>
</organism>
<reference evidence="7 8" key="1">
    <citation type="submission" date="2019-03" db="EMBL/GenBank/DDBJ databases">
        <title>Sequencing the genomes of 1000 actinobacteria strains.</title>
        <authorList>
            <person name="Klenk H.-P."/>
        </authorList>
    </citation>
    <scope>NUCLEOTIDE SEQUENCE [LARGE SCALE GENOMIC DNA]</scope>
    <source>
        <strain evidence="7 8">DSM 44969</strain>
    </source>
</reference>
<dbReference type="SUPFAM" id="SSF56059">
    <property type="entry name" value="Glutathione synthetase ATP-binding domain-like"/>
    <property type="match status" value="1"/>
</dbReference>
<keyword evidence="2 5" id="KW-0547">Nucleotide-binding</keyword>
<dbReference type="SUPFAM" id="SSF55931">
    <property type="entry name" value="Glutamine synthetase/guanido kinase"/>
    <property type="match status" value="1"/>
</dbReference>
<dbReference type="GO" id="GO:0005524">
    <property type="term" value="F:ATP binding"/>
    <property type="evidence" value="ECO:0007669"/>
    <property type="project" value="UniProtKB-KW"/>
</dbReference>
<dbReference type="PANTHER" id="PTHR34595:SF7">
    <property type="entry name" value="SLL1039 PROTEIN"/>
    <property type="match status" value="1"/>
</dbReference>
<keyword evidence="1 5" id="KW-0436">Ligase</keyword>
<proteinExistence type="inferred from homology"/>
<gene>
    <name evidence="7" type="ORF">EV378_4947</name>
</gene>
<comment type="function">
    <text evidence="5">ATP-dependent carboxylate-amine ligase which exhibits weak glutamate--cysteine ligase activity.</text>
</comment>
<dbReference type="Proteomes" id="UP000295560">
    <property type="component" value="Unassembled WGS sequence"/>
</dbReference>
<dbReference type="GO" id="GO:0042398">
    <property type="term" value="P:modified amino acid biosynthetic process"/>
    <property type="evidence" value="ECO:0007669"/>
    <property type="project" value="InterPro"/>
</dbReference>
<dbReference type="EC" id="6.3.2.2" evidence="5"/>
<dbReference type="HAMAP" id="MF_01609">
    <property type="entry name" value="Glu_cys_ligase_2"/>
    <property type="match status" value="1"/>
</dbReference>
<dbReference type="AlphaFoldDB" id="A0A4R1HGY0"/>
<keyword evidence="3 5" id="KW-0067">ATP-binding</keyword>
<dbReference type="PANTHER" id="PTHR34595">
    <property type="entry name" value="BLR5612 PROTEIN"/>
    <property type="match status" value="1"/>
</dbReference>
<sequence length="859" mass="93063">MQQPPPSVARVGDRPLLGVEEEFHVVDLVSRRAAPEVDRLLERLGGEEFFPELQRSLVETNTPATASLDELRDHVRRLRRTLRTAAEPLGLGVVAAGTVPLVDLSGDDISAGARYERMQHEYQMLVREQHICGVQFHVDVPDRDTAVQVTRRVAPYLPALLATTASSPYWRGHDSGYASYRSMIWQRWPTAGPPGTVETAAEYDAMIDDLIASGTISDAGMLYFDVRPSAHLPTVELRVCDACPEVDDVVLVAGLFRALVGRAIAQTEAGEPLPGVRHELLRSANWRAARSGLEGDLVEIGGTGGPSLVAPALQLGGLVADLRPWLEQSDDWEQVTALAEAVLARGSGAASQRRAFGLRGALADVVDDLVARTQGETLAHEPPEIVPPAPELLATYRPPAYDEAVVGRGTVQPAYGWMFRALERMGPRGLAAAENALHTEQRARGVTFRVGDESEDRLFPLDLIPRIVSREDWLHLSSGLAQRIRALERFVHDAYGRREIVRDGVVPASVIDRAPGRNRAGSLVPADAVRIAVGGIDLVRDRADHWVVLEDNLRVPSGIGYSMMSRRLLRSVMPDLEPPAGVVALDDVPVRMHDALLGAADDATGEAALLTLGRADSAYFEHTLLAEALDIPIVTPSQLQVTGGSVYLVGSARRRRLSALYRRIDEADLARARGADSRPIGRALLAAAASGRVALLNALGNGVADDKLVYVYVPEMIRYYLGEQPVLQNVPTYACIDPEQREHVLDRLDELVLKPVDGYGGAGIVIGPHATPEELDTLGRTVRATPERWIAQDTVQLSTHPTFTDGELQPQAVDLRVFAVQGRSGVDVLPSALSRVAPPGSMVVNSSRGGGAKDTWVLR</sequence>
<comment type="catalytic activity">
    <reaction evidence="4 5">
        <text>L-cysteine + L-glutamate + ATP = gamma-L-glutamyl-L-cysteine + ADP + phosphate + H(+)</text>
        <dbReference type="Rhea" id="RHEA:13285"/>
        <dbReference type="ChEBI" id="CHEBI:15378"/>
        <dbReference type="ChEBI" id="CHEBI:29985"/>
        <dbReference type="ChEBI" id="CHEBI:30616"/>
        <dbReference type="ChEBI" id="CHEBI:35235"/>
        <dbReference type="ChEBI" id="CHEBI:43474"/>
        <dbReference type="ChEBI" id="CHEBI:58173"/>
        <dbReference type="ChEBI" id="CHEBI:456216"/>
        <dbReference type="EC" id="6.3.2.2"/>
    </reaction>
</comment>
<evidence type="ECO:0000256" key="2">
    <source>
        <dbReference type="ARBA" id="ARBA00022741"/>
    </source>
</evidence>
<name>A0A4R1HGY0_PSEEN</name>
<dbReference type="InterPro" id="IPR051680">
    <property type="entry name" value="ATP-dep_Glu-Cys_Ligase-2"/>
</dbReference>
<dbReference type="Gene3D" id="3.40.50.11290">
    <property type="match status" value="1"/>
</dbReference>
<dbReference type="NCBIfam" id="TIGR02050">
    <property type="entry name" value="gshA_cyan_rel"/>
    <property type="match status" value="1"/>
</dbReference>
<keyword evidence="8" id="KW-1185">Reference proteome</keyword>
<evidence type="ECO:0000313" key="7">
    <source>
        <dbReference type="EMBL" id="TCK20978.1"/>
    </source>
</evidence>
<dbReference type="Pfam" id="PF14403">
    <property type="entry name" value="CP_ATPgrasp_2"/>
    <property type="match status" value="1"/>
</dbReference>
<evidence type="ECO:0000256" key="1">
    <source>
        <dbReference type="ARBA" id="ARBA00022598"/>
    </source>
</evidence>
<protein>
    <recommendedName>
        <fullName evidence="5">Putative glutamate--cysteine ligase 2</fullName>
        <ecNumber evidence="5">6.3.2.2</ecNumber>
    </recommendedName>
    <alternativeName>
        <fullName evidence="5">Gamma-glutamylcysteine synthetase 2</fullName>
        <shortName evidence="5">GCS 2</shortName>
        <shortName evidence="5">Gamma-GCS 2</shortName>
    </alternativeName>
</protein>
<comment type="caution">
    <text evidence="7">The sequence shown here is derived from an EMBL/GenBank/DDBJ whole genome shotgun (WGS) entry which is preliminary data.</text>
</comment>
<evidence type="ECO:0000256" key="4">
    <source>
        <dbReference type="ARBA" id="ARBA00048819"/>
    </source>
</evidence>
<comment type="similarity">
    <text evidence="5">Belongs to the glutamate--cysteine ligase type 2 family. YbdK subfamily.</text>
</comment>
<evidence type="ECO:0000256" key="3">
    <source>
        <dbReference type="ARBA" id="ARBA00022840"/>
    </source>
</evidence>
<dbReference type="NCBIfam" id="NF010041">
    <property type="entry name" value="PRK13517.1-1"/>
    <property type="match status" value="1"/>
</dbReference>
<dbReference type="GO" id="GO:0004357">
    <property type="term" value="F:glutamate-cysteine ligase activity"/>
    <property type="evidence" value="ECO:0007669"/>
    <property type="project" value="UniProtKB-EC"/>
</dbReference>
<dbReference type="InterPro" id="IPR011793">
    <property type="entry name" value="YbdK"/>
</dbReference>
<evidence type="ECO:0000256" key="5">
    <source>
        <dbReference type="HAMAP-Rule" id="MF_01609"/>
    </source>
</evidence>
<dbReference type="Gene3D" id="3.30.1490.270">
    <property type="match status" value="1"/>
</dbReference>
<evidence type="ECO:0000313" key="8">
    <source>
        <dbReference type="Proteomes" id="UP000295560"/>
    </source>
</evidence>
<accession>A0A4R1HGY0</accession>
<feature type="domain" description="Circularly permuted ATP-grasp type 2" evidence="6">
    <location>
        <begin position="465"/>
        <end position="837"/>
    </location>
</feature>
<dbReference type="InterPro" id="IPR014746">
    <property type="entry name" value="Gln_synth/guanido_kin_cat_dom"/>
</dbReference>
<dbReference type="Pfam" id="PF04107">
    <property type="entry name" value="GCS2"/>
    <property type="match status" value="1"/>
</dbReference>
<dbReference type="Gene3D" id="3.30.590.20">
    <property type="match status" value="1"/>
</dbReference>
<dbReference type="InterPro" id="IPR006336">
    <property type="entry name" value="GCS2"/>
</dbReference>